<evidence type="ECO:0000313" key="7">
    <source>
        <dbReference type="Proteomes" id="UP000018415"/>
    </source>
</evidence>
<dbReference type="InterPro" id="IPR005119">
    <property type="entry name" value="LysR_subst-bd"/>
</dbReference>
<protein>
    <recommendedName>
        <fullName evidence="5">HTH lysR-type domain-containing protein</fullName>
    </recommendedName>
</protein>
<dbReference type="OrthoDB" id="5289754at2"/>
<dbReference type="InterPro" id="IPR036390">
    <property type="entry name" value="WH_DNA-bd_sf"/>
</dbReference>
<evidence type="ECO:0000313" key="6">
    <source>
        <dbReference type="EMBL" id="ESK49718.1"/>
    </source>
</evidence>
<gene>
    <name evidence="6" type="ORF">P253_00575</name>
</gene>
<dbReference type="GO" id="GO:0003677">
    <property type="term" value="F:DNA binding"/>
    <property type="evidence" value="ECO:0007669"/>
    <property type="project" value="UniProtKB-KW"/>
</dbReference>
<evidence type="ECO:0000256" key="1">
    <source>
        <dbReference type="ARBA" id="ARBA00009437"/>
    </source>
</evidence>
<name>V2U5Y3_9GAMM</name>
<dbReference type="InterPro" id="IPR050950">
    <property type="entry name" value="HTH-type_LysR_regulators"/>
</dbReference>
<dbReference type="InterPro" id="IPR000847">
    <property type="entry name" value="LysR_HTH_N"/>
</dbReference>
<dbReference type="AlphaFoldDB" id="V2U5Y3"/>
<dbReference type="PATRIC" id="fig|1341679.3.peg.559"/>
<organism evidence="6 7">
    <name type="scientific">Acinetobacter indicus CIP 110367</name>
    <dbReference type="NCBI Taxonomy" id="1341679"/>
    <lineage>
        <taxon>Bacteria</taxon>
        <taxon>Pseudomonadati</taxon>
        <taxon>Pseudomonadota</taxon>
        <taxon>Gammaproteobacteria</taxon>
        <taxon>Moraxellales</taxon>
        <taxon>Moraxellaceae</taxon>
        <taxon>Acinetobacter</taxon>
    </lineage>
</organism>
<dbReference type="PROSITE" id="PS50931">
    <property type="entry name" value="HTH_LYSR"/>
    <property type="match status" value="1"/>
</dbReference>
<dbReference type="EMBL" id="AYET01000001">
    <property type="protein sequence ID" value="ESK49718.1"/>
    <property type="molecule type" value="Genomic_DNA"/>
</dbReference>
<comment type="similarity">
    <text evidence="1">Belongs to the LysR transcriptional regulatory family.</text>
</comment>
<dbReference type="GO" id="GO:0003700">
    <property type="term" value="F:DNA-binding transcription factor activity"/>
    <property type="evidence" value="ECO:0007669"/>
    <property type="project" value="InterPro"/>
</dbReference>
<evidence type="ECO:0000256" key="2">
    <source>
        <dbReference type="ARBA" id="ARBA00023015"/>
    </source>
</evidence>
<dbReference type="PANTHER" id="PTHR30419">
    <property type="entry name" value="HTH-TYPE TRANSCRIPTIONAL REGULATOR YBHD"/>
    <property type="match status" value="1"/>
</dbReference>
<evidence type="ECO:0000256" key="3">
    <source>
        <dbReference type="ARBA" id="ARBA00023125"/>
    </source>
</evidence>
<dbReference type="InterPro" id="IPR036388">
    <property type="entry name" value="WH-like_DNA-bd_sf"/>
</dbReference>
<dbReference type="Gene3D" id="1.10.10.10">
    <property type="entry name" value="Winged helix-like DNA-binding domain superfamily/Winged helix DNA-binding domain"/>
    <property type="match status" value="1"/>
</dbReference>
<dbReference type="Pfam" id="PF03466">
    <property type="entry name" value="LysR_substrate"/>
    <property type="match status" value="1"/>
</dbReference>
<keyword evidence="2" id="KW-0805">Transcription regulation</keyword>
<evidence type="ECO:0000256" key="4">
    <source>
        <dbReference type="ARBA" id="ARBA00023163"/>
    </source>
</evidence>
<dbReference type="GO" id="GO:0005829">
    <property type="term" value="C:cytosol"/>
    <property type="evidence" value="ECO:0007669"/>
    <property type="project" value="TreeGrafter"/>
</dbReference>
<sequence>MELRHLRYFATLAETLHFTKAAERCHVTQSTLSHQIKQLEDELDVKLFDRVGKKIFLTEVGDRLLTEVIQALKQIDLAVNAIQTPPVHISGHIRIGTTYSVNTNLLPRCISDFLARHKDIRVSVEELPQSEILKALENDQLDLGIAYKPDGESTLWFDPLYTEEMVLIVAKEHLLAKRKKVRMIELNNVRMVLLSKVFGTRQKLDYYFKTIAAEPLVIAEMNAIAPIVELVRNTDLAGIVAKTAIHDNSDVCAIPLENPRPTRTTGLLWKKGKTDETVVKEFTNVIRNVLNGTSSNLI</sequence>
<comment type="caution">
    <text evidence="6">The sequence shown here is derived from an EMBL/GenBank/DDBJ whole genome shotgun (WGS) entry which is preliminary data.</text>
</comment>
<dbReference type="Gene3D" id="3.40.190.290">
    <property type="match status" value="1"/>
</dbReference>
<dbReference type="CDD" id="cd05466">
    <property type="entry name" value="PBP2_LTTR_substrate"/>
    <property type="match status" value="1"/>
</dbReference>
<evidence type="ECO:0000259" key="5">
    <source>
        <dbReference type="PROSITE" id="PS50931"/>
    </source>
</evidence>
<dbReference type="RefSeq" id="WP_016658309.1">
    <property type="nucleotide sequence ID" value="NZ_BBSF01000062.1"/>
</dbReference>
<keyword evidence="7" id="KW-1185">Reference proteome</keyword>
<dbReference type="Proteomes" id="UP000018415">
    <property type="component" value="Unassembled WGS sequence"/>
</dbReference>
<dbReference type="FunFam" id="1.10.10.10:FF:000001">
    <property type="entry name" value="LysR family transcriptional regulator"/>
    <property type="match status" value="1"/>
</dbReference>
<dbReference type="HOGENOM" id="CLU_039613_6_2_6"/>
<proteinExistence type="inferred from homology"/>
<keyword evidence="4" id="KW-0804">Transcription</keyword>
<dbReference type="Pfam" id="PF00126">
    <property type="entry name" value="HTH_1"/>
    <property type="match status" value="1"/>
</dbReference>
<accession>V2U5Y3</accession>
<dbReference type="PRINTS" id="PR00039">
    <property type="entry name" value="HTHLYSR"/>
</dbReference>
<dbReference type="SUPFAM" id="SSF53850">
    <property type="entry name" value="Periplasmic binding protein-like II"/>
    <property type="match status" value="1"/>
</dbReference>
<feature type="domain" description="HTH lysR-type" evidence="5">
    <location>
        <begin position="1"/>
        <end position="58"/>
    </location>
</feature>
<dbReference type="SUPFAM" id="SSF46785">
    <property type="entry name" value="Winged helix' DNA-binding domain"/>
    <property type="match status" value="1"/>
</dbReference>
<reference evidence="6 7" key="1">
    <citation type="submission" date="2013-10" db="EMBL/GenBank/DDBJ databases">
        <title>The Genome Sequence of Acinetobacter indicus CIP 110367.</title>
        <authorList>
            <consortium name="The Broad Institute Genomics Platform"/>
            <consortium name="The Broad Institute Genome Sequencing Center for Infectious Disease"/>
            <person name="Cerqueira G."/>
            <person name="Feldgarden M."/>
            <person name="Courvalin P."/>
            <person name="Grillot-Courvalin C."/>
            <person name="Clermont D."/>
            <person name="Rocha E."/>
            <person name="Yoon E.-J."/>
            <person name="Nemec A."/>
            <person name="Young S.K."/>
            <person name="Zeng Q."/>
            <person name="Gargeya S."/>
            <person name="Fitzgerald M."/>
            <person name="Abouelleil A."/>
            <person name="Alvarado L."/>
            <person name="Berlin A.M."/>
            <person name="Chapman S.B."/>
            <person name="Gainer-Dewar J."/>
            <person name="Goldberg J."/>
            <person name="Gnerre S."/>
            <person name="Griggs A."/>
            <person name="Gujja S."/>
            <person name="Hansen M."/>
            <person name="Howarth C."/>
            <person name="Imamovic A."/>
            <person name="Ireland A."/>
            <person name="Larimer J."/>
            <person name="McCowan C."/>
            <person name="Murphy C."/>
            <person name="Pearson M."/>
            <person name="Poon T.W."/>
            <person name="Priest M."/>
            <person name="Roberts A."/>
            <person name="Saif S."/>
            <person name="Shea T."/>
            <person name="Sykes S."/>
            <person name="Wortman J."/>
            <person name="Nusbaum C."/>
            <person name="Birren B."/>
        </authorList>
    </citation>
    <scope>NUCLEOTIDE SEQUENCE [LARGE SCALE GENOMIC DNA]</scope>
    <source>
        <strain evidence="6 7">CIP 110367</strain>
    </source>
</reference>
<keyword evidence="3" id="KW-0238">DNA-binding</keyword>
<dbReference type="eggNOG" id="COG0583">
    <property type="taxonomic scope" value="Bacteria"/>
</dbReference>